<dbReference type="Gene3D" id="3.40.50.150">
    <property type="entry name" value="Vaccinia Virus protein VP39"/>
    <property type="match status" value="1"/>
</dbReference>
<evidence type="ECO:0000313" key="8">
    <source>
        <dbReference type="Proteomes" id="UP000663825"/>
    </source>
</evidence>
<dbReference type="Proteomes" id="UP000663838">
    <property type="component" value="Unassembled WGS sequence"/>
</dbReference>
<keyword evidence="1" id="KW-0812">Transmembrane</keyword>
<dbReference type="AlphaFoldDB" id="A0A817MHK8"/>
<keyword evidence="1" id="KW-1133">Transmembrane helix</keyword>
<feature type="domain" description="Methyltransferase FkbM" evidence="2">
    <location>
        <begin position="136"/>
        <end position="301"/>
    </location>
</feature>
<name>A0A817MHK8_9BILA</name>
<evidence type="ECO:0000313" key="3">
    <source>
        <dbReference type="EMBL" id="CAF3048967.1"/>
    </source>
</evidence>
<evidence type="ECO:0000313" key="7">
    <source>
        <dbReference type="EMBL" id="CAF4854984.1"/>
    </source>
</evidence>
<dbReference type="SUPFAM" id="SSF53335">
    <property type="entry name" value="S-adenosyl-L-methionine-dependent methyltransferases"/>
    <property type="match status" value="1"/>
</dbReference>
<dbReference type="EMBL" id="CAJNXB010000404">
    <property type="protein sequence ID" value="CAF3048967.1"/>
    <property type="molecule type" value="Genomic_DNA"/>
</dbReference>
<dbReference type="NCBIfam" id="TIGR01444">
    <property type="entry name" value="fkbM_fam"/>
    <property type="match status" value="1"/>
</dbReference>
<organism evidence="3 8">
    <name type="scientific">Rotaria socialis</name>
    <dbReference type="NCBI Taxonomy" id="392032"/>
    <lineage>
        <taxon>Eukaryota</taxon>
        <taxon>Metazoa</taxon>
        <taxon>Spiralia</taxon>
        <taxon>Gnathifera</taxon>
        <taxon>Rotifera</taxon>
        <taxon>Eurotatoria</taxon>
        <taxon>Bdelloidea</taxon>
        <taxon>Philodinida</taxon>
        <taxon>Philodinidae</taxon>
        <taxon>Rotaria</taxon>
    </lineage>
</organism>
<keyword evidence="1" id="KW-0472">Membrane</keyword>
<reference evidence="3" key="1">
    <citation type="submission" date="2021-02" db="EMBL/GenBank/DDBJ databases">
        <authorList>
            <person name="Nowell W R."/>
        </authorList>
    </citation>
    <scope>NUCLEOTIDE SEQUENCE</scope>
</reference>
<sequence length="335" mass="38925">MAPTQYLLSSFLRKFETSYFVWCFSAGIMFFLIVCLKYSFGYDAFRHNQLKSYISSNSEIGTSHELNIIDLNIRIVENFTCFKTNRLFQVIRTTICVHNRTDFVSAYYYGSSIYEQDALHLLFRIFLKYQHLGLIDVGANIGTYTMFAAAMNHFVIAIECFRPNYMRIVKAIQMEKLQKNVILIGNALYSQLGLKLSLSQDPINIGGQAIYDSGPTNKSFDNPYVVKTMRFDDLLPIIKQTKMRSFLLKADIEGSEYHIFESGKQVLDYLDIPIIFMEWDKIRYHKARATNIIDFLTTRQYIATIDTCKQVNVTVPIEQWPVNIFWTKLNVSEIC</sequence>
<evidence type="ECO:0000259" key="2">
    <source>
        <dbReference type="Pfam" id="PF05050"/>
    </source>
</evidence>
<dbReference type="Pfam" id="PF05050">
    <property type="entry name" value="Methyltransf_21"/>
    <property type="match status" value="1"/>
</dbReference>
<dbReference type="InterPro" id="IPR006342">
    <property type="entry name" value="FkbM_mtfrase"/>
</dbReference>
<gene>
    <name evidence="6" type="ORF">HFQ381_LOCUS26562</name>
    <name evidence="5" type="ORF">KIK155_LOCUS26417</name>
    <name evidence="4" type="ORF">LUA448_LOCUS27523</name>
    <name evidence="3" type="ORF">TIS948_LOCUS3911</name>
    <name evidence="7" type="ORF">TOA249_LOCUS27205</name>
</gene>
<dbReference type="EMBL" id="CAJNYV010004816">
    <property type="protein sequence ID" value="CAF3697486.1"/>
    <property type="molecule type" value="Genomic_DNA"/>
</dbReference>
<dbReference type="EMBL" id="CAJOBS010003397">
    <property type="protein sequence ID" value="CAF4854984.1"/>
    <property type="molecule type" value="Genomic_DNA"/>
</dbReference>
<feature type="transmembrane region" description="Helical" evidence="1">
    <location>
        <begin position="19"/>
        <end position="40"/>
    </location>
</feature>
<dbReference type="EMBL" id="CAJNYD010003764">
    <property type="protein sequence ID" value="CAF3542208.1"/>
    <property type="molecule type" value="Genomic_DNA"/>
</dbReference>
<protein>
    <recommendedName>
        <fullName evidence="2">Methyltransferase FkbM domain-containing protein</fullName>
    </recommendedName>
</protein>
<proteinExistence type="predicted"/>
<dbReference type="PANTHER" id="PTHR34203">
    <property type="entry name" value="METHYLTRANSFERASE, FKBM FAMILY PROTEIN"/>
    <property type="match status" value="1"/>
</dbReference>
<dbReference type="PANTHER" id="PTHR34203:SF15">
    <property type="entry name" value="SLL1173 PROTEIN"/>
    <property type="match status" value="1"/>
</dbReference>
<evidence type="ECO:0000256" key="1">
    <source>
        <dbReference type="SAM" id="Phobius"/>
    </source>
</evidence>
<evidence type="ECO:0000313" key="5">
    <source>
        <dbReference type="EMBL" id="CAF3697486.1"/>
    </source>
</evidence>
<dbReference type="InterPro" id="IPR052514">
    <property type="entry name" value="SAM-dependent_MTase"/>
</dbReference>
<evidence type="ECO:0000313" key="4">
    <source>
        <dbReference type="EMBL" id="CAF3542208.1"/>
    </source>
</evidence>
<dbReference type="Proteomes" id="UP000663865">
    <property type="component" value="Unassembled WGS sequence"/>
</dbReference>
<dbReference type="Proteomes" id="UP000663825">
    <property type="component" value="Unassembled WGS sequence"/>
</dbReference>
<dbReference type="Proteomes" id="UP000663851">
    <property type="component" value="Unassembled WGS sequence"/>
</dbReference>
<accession>A0A817MHK8</accession>
<comment type="caution">
    <text evidence="3">The sequence shown here is derived from an EMBL/GenBank/DDBJ whole genome shotgun (WGS) entry which is preliminary data.</text>
</comment>
<evidence type="ECO:0000313" key="6">
    <source>
        <dbReference type="EMBL" id="CAF4484799.1"/>
    </source>
</evidence>
<dbReference type="OrthoDB" id="430136at2759"/>
<dbReference type="EMBL" id="CAJOBO010003217">
    <property type="protein sequence ID" value="CAF4484799.1"/>
    <property type="molecule type" value="Genomic_DNA"/>
</dbReference>
<dbReference type="InterPro" id="IPR029063">
    <property type="entry name" value="SAM-dependent_MTases_sf"/>
</dbReference>
<dbReference type="Proteomes" id="UP000663833">
    <property type="component" value="Unassembled WGS sequence"/>
</dbReference>